<dbReference type="InterPro" id="IPR001466">
    <property type="entry name" value="Beta-lactam-related"/>
</dbReference>
<reference evidence="2 3" key="1">
    <citation type="submission" date="2018-05" db="EMBL/GenBank/DDBJ databases">
        <title>Abyssibacter profundi OUC007T gen. nov., sp. nov, a marine bacterium isolated from seawater of the Mariana Trench.</title>
        <authorList>
            <person name="Zhou S."/>
        </authorList>
    </citation>
    <scope>NUCLEOTIDE SEQUENCE [LARGE SCALE GENOMIC DNA]</scope>
    <source>
        <strain evidence="2 3">OUC007</strain>
    </source>
</reference>
<name>A0A363UL21_9GAMM</name>
<dbReference type="SUPFAM" id="SSF56601">
    <property type="entry name" value="beta-lactamase/transpeptidase-like"/>
    <property type="match status" value="1"/>
</dbReference>
<evidence type="ECO:0000313" key="3">
    <source>
        <dbReference type="Proteomes" id="UP000251800"/>
    </source>
</evidence>
<evidence type="ECO:0000259" key="1">
    <source>
        <dbReference type="Pfam" id="PF00144"/>
    </source>
</evidence>
<proteinExistence type="predicted"/>
<dbReference type="AlphaFoldDB" id="A0A363UL21"/>
<dbReference type="PANTHER" id="PTHR43283">
    <property type="entry name" value="BETA-LACTAMASE-RELATED"/>
    <property type="match status" value="1"/>
</dbReference>
<accession>A0A363UL21</accession>
<dbReference type="GO" id="GO:0016787">
    <property type="term" value="F:hydrolase activity"/>
    <property type="evidence" value="ECO:0007669"/>
    <property type="project" value="UniProtKB-KW"/>
</dbReference>
<dbReference type="PANTHER" id="PTHR43283:SF18">
    <property type="match status" value="1"/>
</dbReference>
<comment type="caution">
    <text evidence="2">The sequence shown here is derived from an EMBL/GenBank/DDBJ whole genome shotgun (WGS) entry which is preliminary data.</text>
</comment>
<dbReference type="Gene3D" id="3.40.710.10">
    <property type="entry name" value="DD-peptidase/beta-lactamase superfamily"/>
    <property type="match status" value="1"/>
</dbReference>
<gene>
    <name evidence="2" type="ORF">DEH80_09290</name>
</gene>
<sequence>MVVMLLGACASTPPPPLPQSSPQSALDGPVRALMDREQVQGLAMAVIRNGQVRQLAVYGYQDVASGIPLRESSVLAAASWTKTAVAYRVLQLADQRRLDLDAGPTSILRNPLPQYQRADADYSDLKADARWRAWSPRILLTHGSGLANFRHFEPDGRLRIHFDPGTRYAYSGEGYQILQFMLEQGLGLRLARTMEREVFTPLGMLDTSLVWQPRYALRAATGYDAQGQAQPFDQRPRADAAGSMASTIADQARFWAALVRGDGLSQWARSELVRPQRVIATPHQFPTLTEDLSAPYAAIGLAAGLGVITYQGPAGQVWFKGGHDVGTGNLAVCVEATGDCVVMMSNDVRAERIYRDITRQVLGDIGFPWRWEYGWLSPDP</sequence>
<evidence type="ECO:0000313" key="2">
    <source>
        <dbReference type="EMBL" id="PWN56129.1"/>
    </source>
</evidence>
<dbReference type="Proteomes" id="UP000251800">
    <property type="component" value="Unassembled WGS sequence"/>
</dbReference>
<dbReference type="InterPro" id="IPR050789">
    <property type="entry name" value="Diverse_Enzym_Activities"/>
</dbReference>
<organism evidence="2 3">
    <name type="scientific">Abyssibacter profundi</name>
    <dbReference type="NCBI Taxonomy" id="2182787"/>
    <lineage>
        <taxon>Bacteria</taxon>
        <taxon>Pseudomonadati</taxon>
        <taxon>Pseudomonadota</taxon>
        <taxon>Gammaproteobacteria</taxon>
        <taxon>Chromatiales</taxon>
        <taxon>Oceanococcaceae</taxon>
        <taxon>Abyssibacter</taxon>
    </lineage>
</organism>
<protein>
    <submittedName>
        <fullName evidence="2">Serine hydrolase</fullName>
    </submittedName>
</protein>
<keyword evidence="3" id="KW-1185">Reference proteome</keyword>
<dbReference type="Pfam" id="PF00144">
    <property type="entry name" value="Beta-lactamase"/>
    <property type="match status" value="1"/>
</dbReference>
<dbReference type="OrthoDB" id="119951at2"/>
<dbReference type="EMBL" id="QEQK01000007">
    <property type="protein sequence ID" value="PWN56129.1"/>
    <property type="molecule type" value="Genomic_DNA"/>
</dbReference>
<dbReference type="InterPro" id="IPR012338">
    <property type="entry name" value="Beta-lactam/transpept-like"/>
</dbReference>
<keyword evidence="2" id="KW-0378">Hydrolase</keyword>
<feature type="domain" description="Beta-lactamase-related" evidence="1">
    <location>
        <begin position="30"/>
        <end position="351"/>
    </location>
</feature>